<evidence type="ECO:0000313" key="3">
    <source>
        <dbReference type="Proteomes" id="UP000023464"/>
    </source>
</evidence>
<evidence type="ECO:0008006" key="4">
    <source>
        <dbReference type="Google" id="ProtNLM"/>
    </source>
</evidence>
<name>A0A022PL06_9GAMM</name>
<dbReference type="PATRIC" id="fig|1393736.3.peg.1363"/>
<evidence type="ECO:0000313" key="2">
    <source>
        <dbReference type="EMBL" id="EYU16179.1"/>
    </source>
</evidence>
<feature type="region of interest" description="Disordered" evidence="1">
    <location>
        <begin position="296"/>
        <end position="318"/>
    </location>
</feature>
<gene>
    <name evidence="2" type="ORF">BA1DRAFT_01345</name>
</gene>
<sequence length="318" mass="36340">MARSKNTTSVKLAEDVQLADDLQVNLNAMTTHRLQIMEQFGDGLPYERDRIVHETRFYMAQSAEAMLEAGKRLIILKENEPHGEFVNIVKDQLGLEPRIAQKMAQAALKFLSPGLETKAKTFSLLGRSKLYELMLEDDDELSELAEGGTVAGLTLDDIDRMSVRELRKALRDTRADLDISRQTVQEKKELVSSLIEEKSEIQHKLQRRINHEKPEEEGAALTQEVNSLSFAIDAAITNLFNGFETLNDHTTRTDISHVGFMAGVLDDLEVKIRNLRNHFNLPEYREHSIVPDWAKEGAEAEEERFERPEWMDKEEAHE</sequence>
<keyword evidence="3" id="KW-1185">Reference proteome</keyword>
<dbReference type="AlphaFoldDB" id="A0A022PL06"/>
<dbReference type="Proteomes" id="UP000023464">
    <property type="component" value="Unassembled WGS sequence"/>
</dbReference>
<protein>
    <recommendedName>
        <fullName evidence="4">DUF3102 domain-containing protein</fullName>
    </recommendedName>
</protein>
<dbReference type="EMBL" id="JFGV01000014">
    <property type="protein sequence ID" value="EYU16179.1"/>
    <property type="molecule type" value="Genomic_DNA"/>
</dbReference>
<reference evidence="2 3" key="1">
    <citation type="submission" date="2014-03" db="EMBL/GenBank/DDBJ databases">
        <title>Draft Genome of Photorhabdus luminescens BA1, an Egyptian Isolate.</title>
        <authorList>
            <person name="Ghazal S."/>
            <person name="Hurst S.G.IV."/>
            <person name="Morris K."/>
            <person name="Thomas K."/>
            <person name="Tisa L.S."/>
        </authorList>
    </citation>
    <scope>NUCLEOTIDE SEQUENCE [LARGE SCALE GENOMIC DNA]</scope>
    <source>
        <strain evidence="2 3">BA1</strain>
    </source>
</reference>
<proteinExistence type="predicted"/>
<comment type="caution">
    <text evidence="2">The sequence shown here is derived from an EMBL/GenBank/DDBJ whole genome shotgun (WGS) entry which is preliminary data.</text>
</comment>
<organism evidence="2 3">
    <name type="scientific">Photorhabdus aegyptia</name>
    <dbReference type="NCBI Taxonomy" id="2805098"/>
    <lineage>
        <taxon>Bacteria</taxon>
        <taxon>Pseudomonadati</taxon>
        <taxon>Pseudomonadota</taxon>
        <taxon>Gammaproteobacteria</taxon>
        <taxon>Enterobacterales</taxon>
        <taxon>Morganellaceae</taxon>
        <taxon>Photorhabdus</taxon>
    </lineage>
</organism>
<dbReference type="RefSeq" id="WP_036777233.1">
    <property type="nucleotide sequence ID" value="NZ_CAWLTM010000101.1"/>
</dbReference>
<evidence type="ECO:0000256" key="1">
    <source>
        <dbReference type="SAM" id="MobiDB-lite"/>
    </source>
</evidence>
<dbReference type="GeneID" id="88808831"/>
<accession>A0A022PL06</accession>